<reference evidence="1 2" key="1">
    <citation type="submission" date="2022-12" db="EMBL/GenBank/DDBJ databases">
        <title>Two new species, Stenotrophomonas aracearum and Stenotrophomonas oahuensis, isolated from Anthurium (Araceae family) in Hawaii.</title>
        <authorList>
            <person name="Chunag S.C."/>
            <person name="Dobhal S."/>
            <person name="Alvarez A."/>
            <person name="Arif M."/>
        </authorList>
    </citation>
    <scope>NUCLEOTIDE SEQUENCE [LARGE SCALE GENOMIC DNA]</scope>
    <source>
        <strain evidence="1 2">A5588</strain>
    </source>
</reference>
<dbReference type="Proteomes" id="UP001305421">
    <property type="component" value="Chromosome"/>
</dbReference>
<dbReference type="RefSeq" id="WP_229298500.1">
    <property type="nucleotide sequence ID" value="NZ_CP115543.1"/>
</dbReference>
<gene>
    <name evidence="1" type="ORF">PDM28_00170</name>
</gene>
<organism evidence="1 2">
    <name type="scientific">Stenotrophomonas aracearum</name>
    <dbReference type="NCBI Taxonomy" id="3003272"/>
    <lineage>
        <taxon>Bacteria</taxon>
        <taxon>Pseudomonadati</taxon>
        <taxon>Pseudomonadota</taxon>
        <taxon>Gammaproteobacteria</taxon>
        <taxon>Lysobacterales</taxon>
        <taxon>Lysobacteraceae</taxon>
        <taxon>Stenotrophomonas</taxon>
    </lineage>
</organism>
<dbReference type="EMBL" id="CP115543">
    <property type="protein sequence ID" value="WNH48787.1"/>
    <property type="molecule type" value="Genomic_DNA"/>
</dbReference>
<name>A0ABY9YDK9_9GAMM</name>
<accession>A0ABY9YDK9</accession>
<protein>
    <recommendedName>
        <fullName evidence="3">Transmembrane protein</fullName>
    </recommendedName>
</protein>
<evidence type="ECO:0008006" key="3">
    <source>
        <dbReference type="Google" id="ProtNLM"/>
    </source>
</evidence>
<evidence type="ECO:0000313" key="1">
    <source>
        <dbReference type="EMBL" id="WNH48787.1"/>
    </source>
</evidence>
<proteinExistence type="predicted"/>
<evidence type="ECO:0000313" key="2">
    <source>
        <dbReference type="Proteomes" id="UP001305421"/>
    </source>
</evidence>
<sequence>MTASILPFMSAFSARHRRLIRFSLFVLMLLSVVVRPIVIQQGELHTAEHDIAATAEHGHSHGPGTGDNVDPKHASGVHSVLHQADVSFAGMLVSSNLNLATVPPASLLPGLHSVDEPSGHRGSPFRPPIV</sequence>
<keyword evidence="2" id="KW-1185">Reference proteome</keyword>